<comment type="caution">
    <text evidence="1">The sequence shown here is derived from an EMBL/GenBank/DDBJ whole genome shotgun (WGS) entry which is preliminary data.</text>
</comment>
<organism evidence="1 2">
    <name type="scientific">Parabacteroides merdae</name>
    <dbReference type="NCBI Taxonomy" id="46503"/>
    <lineage>
        <taxon>Bacteria</taxon>
        <taxon>Pseudomonadati</taxon>
        <taxon>Bacteroidota</taxon>
        <taxon>Bacteroidia</taxon>
        <taxon>Bacteroidales</taxon>
        <taxon>Tannerellaceae</taxon>
        <taxon>Parabacteroides</taxon>
    </lineage>
</organism>
<protein>
    <submittedName>
        <fullName evidence="1">Uncharacterized protein</fullName>
    </submittedName>
</protein>
<proteinExistence type="predicted"/>
<dbReference type="Proteomes" id="UP001055114">
    <property type="component" value="Unassembled WGS sequence"/>
</dbReference>
<dbReference type="EMBL" id="BQNZ01000001">
    <property type="protein sequence ID" value="GKH70705.1"/>
    <property type="molecule type" value="Genomic_DNA"/>
</dbReference>
<dbReference type="PROSITE" id="PS51257">
    <property type="entry name" value="PROKAR_LIPOPROTEIN"/>
    <property type="match status" value="1"/>
</dbReference>
<name>A0AA37K8S3_9BACT</name>
<dbReference type="RefSeq" id="WP_244063697.1">
    <property type="nucleotide sequence ID" value="NZ_BQNZ01000001.1"/>
</dbReference>
<sequence>MTNKLFIGMLCAMLFSACTQDEVLGVNEELPTTKTRSVLSTQEAQEKFAKILSKAVASSESVRSFLKQEALSKIDNGYNIFYPIAKDKILDNRTFKNVLSDFEEYSGEIEEIENKVPLLNIHIPEIATLKVSELNISDNEIPVLYQNQMYFNGNIIDTLATNEVPGFYTFVVSESNSIQVRNKKTRCLNDCYINDKYEYVDYSFVPNKDKSLLSRSSVDYDKYDIKYSEKGYVPESDIDPLLVKAYKNSSTQKRSTRYLMYYDLQSTDQNPNSMRSDVSDCIFRFKIAPDAFKRFEDIADGKGDPLFNGNQTVKKRALSREEAIKRLLTGRAFCFLFKIEGTMNGTDIISESMKIYATPEKIFNLCIKETKRHKTMFRHSKYTYSIDEGGIKSKWFYPLDHGHDTRLNKWDIATDPIEKKVIVYIVNPDEGFTKEVTETYSVTYITNKDFGGDISIPIDKIKLGINGKLNSSNTTSKTVTTHYKVTETSERIDDFQFNYFDDYPIENIDAGRYVIPIRKGKGVIETSIMPISNKYFNQKRFEK</sequence>
<gene>
    <name evidence="1" type="ORF">CE91St3_05680</name>
</gene>
<evidence type="ECO:0000313" key="1">
    <source>
        <dbReference type="EMBL" id="GKH70705.1"/>
    </source>
</evidence>
<evidence type="ECO:0000313" key="2">
    <source>
        <dbReference type="Proteomes" id="UP001055114"/>
    </source>
</evidence>
<reference evidence="1" key="1">
    <citation type="submission" date="2022-01" db="EMBL/GenBank/DDBJ databases">
        <title>Novel bile acid biosynthetic pathways are enriched in the microbiome of centenarians.</title>
        <authorList>
            <person name="Sato Y."/>
            <person name="Atarashi K."/>
            <person name="Plichta R.D."/>
            <person name="Arai Y."/>
            <person name="Sasajima S."/>
            <person name="Kearney M.S."/>
            <person name="Suda W."/>
            <person name="Takeshita K."/>
            <person name="Sasaki T."/>
            <person name="Okamoto S."/>
            <person name="Skelly N.A."/>
            <person name="Okamura Y."/>
            <person name="Vlamakis H."/>
            <person name="Li Y."/>
            <person name="Tanoue T."/>
            <person name="Takei H."/>
            <person name="Nittono H."/>
            <person name="Narushima S."/>
            <person name="Irie J."/>
            <person name="Itoh H."/>
            <person name="Moriya K."/>
            <person name="Sugiura Y."/>
            <person name="Suematsu M."/>
            <person name="Moritoki N."/>
            <person name="Shibata S."/>
            <person name="Littman R.D."/>
            <person name="Fischbach A.M."/>
            <person name="Uwamino Y."/>
            <person name="Inoue T."/>
            <person name="Honda A."/>
            <person name="Hattori M."/>
            <person name="Murai T."/>
            <person name="Xavier J.R."/>
            <person name="Hirose N."/>
            <person name="Honda K."/>
        </authorList>
    </citation>
    <scope>NUCLEOTIDE SEQUENCE</scope>
    <source>
        <strain evidence="1">CE91-St3</strain>
    </source>
</reference>
<dbReference type="AlphaFoldDB" id="A0AA37K8S3"/>
<accession>A0AA37K8S3</accession>